<keyword evidence="4" id="KW-1185">Reference proteome</keyword>
<proteinExistence type="predicted"/>
<sequence>MEDQCTSSLQDAEELEPQPNNYYYQSGEALDESVAPEGWEDLFDWDAYENDANPDPNGRNFNYFANHSEPVFSTYIPEIDNVPLDSRGTVAQVQDQNPWRNPYNDPGEAARQSMLVLPAMNPGIPEDVFNFRFGARQNNNASATVMMPTAPNPPIGFDVDNSRAQDNNDQPLYGFQSSPEGPYKQFPTAGLTNPAGSSPDAPVDTPSRAGRMKQSVEQAKSPSKQSPSKKGKAPATKIVFRKRKATSSPPNNPQELVQPDDNNGYIDTAGNLPVLDNGSATAGSSMNPPPALPDLFSDLAENPLPSSVNNSLVPTPAPSASERRERLKKTLAEYHVDRMTAWKALPHDTRSGFLRDLLRAYAHHRQELEPWELEIINSTKGEERIHGWMDIALEADHEVNVLEQRHNRLRQEFEASKQSEHQLLQCIWMLRRTVEQQEAERKAMEQRIAHLERSHLLSTQILDERIHLVDEKVNAKVKKLEGAIAKLKTSKEGLSEQEDDESGL</sequence>
<keyword evidence="1" id="KW-0175">Coiled coil</keyword>
<dbReference type="AlphaFoldDB" id="A0AAE0NW37"/>
<reference evidence="3" key="1">
    <citation type="journal article" date="2023" name="Mol. Phylogenet. Evol.">
        <title>Genome-scale phylogeny and comparative genomics of the fungal order Sordariales.</title>
        <authorList>
            <person name="Hensen N."/>
            <person name="Bonometti L."/>
            <person name="Westerberg I."/>
            <person name="Brannstrom I.O."/>
            <person name="Guillou S."/>
            <person name="Cros-Aarteil S."/>
            <person name="Calhoun S."/>
            <person name="Haridas S."/>
            <person name="Kuo A."/>
            <person name="Mondo S."/>
            <person name="Pangilinan J."/>
            <person name="Riley R."/>
            <person name="LaButti K."/>
            <person name="Andreopoulos B."/>
            <person name="Lipzen A."/>
            <person name="Chen C."/>
            <person name="Yan M."/>
            <person name="Daum C."/>
            <person name="Ng V."/>
            <person name="Clum A."/>
            <person name="Steindorff A."/>
            <person name="Ohm R.A."/>
            <person name="Martin F."/>
            <person name="Silar P."/>
            <person name="Natvig D.O."/>
            <person name="Lalanne C."/>
            <person name="Gautier V."/>
            <person name="Ament-Velasquez S.L."/>
            <person name="Kruys A."/>
            <person name="Hutchinson M.I."/>
            <person name="Powell A.J."/>
            <person name="Barry K."/>
            <person name="Miller A.N."/>
            <person name="Grigoriev I.V."/>
            <person name="Debuchy R."/>
            <person name="Gladieux P."/>
            <person name="Hiltunen Thoren M."/>
            <person name="Johannesson H."/>
        </authorList>
    </citation>
    <scope>NUCLEOTIDE SEQUENCE</scope>
    <source>
        <strain evidence="3">FGSC 1904</strain>
    </source>
</reference>
<dbReference type="EMBL" id="JAUTDP010000015">
    <property type="protein sequence ID" value="KAK3388655.1"/>
    <property type="molecule type" value="Genomic_DNA"/>
</dbReference>
<evidence type="ECO:0000256" key="1">
    <source>
        <dbReference type="SAM" id="Coils"/>
    </source>
</evidence>
<feature type="region of interest" description="Disordered" evidence="2">
    <location>
        <begin position="1"/>
        <end position="23"/>
    </location>
</feature>
<organism evidence="3 4">
    <name type="scientific">Sordaria brevicollis</name>
    <dbReference type="NCBI Taxonomy" id="83679"/>
    <lineage>
        <taxon>Eukaryota</taxon>
        <taxon>Fungi</taxon>
        <taxon>Dikarya</taxon>
        <taxon>Ascomycota</taxon>
        <taxon>Pezizomycotina</taxon>
        <taxon>Sordariomycetes</taxon>
        <taxon>Sordariomycetidae</taxon>
        <taxon>Sordariales</taxon>
        <taxon>Sordariaceae</taxon>
        <taxon>Sordaria</taxon>
    </lineage>
</organism>
<evidence type="ECO:0000313" key="3">
    <source>
        <dbReference type="EMBL" id="KAK3388655.1"/>
    </source>
</evidence>
<dbReference type="Proteomes" id="UP001281003">
    <property type="component" value="Unassembled WGS sequence"/>
</dbReference>
<accession>A0AAE0NW37</accession>
<feature type="coiled-coil region" evidence="1">
    <location>
        <begin position="392"/>
        <end position="497"/>
    </location>
</feature>
<protein>
    <submittedName>
        <fullName evidence="3">Uncharacterized protein</fullName>
    </submittedName>
</protein>
<evidence type="ECO:0000313" key="4">
    <source>
        <dbReference type="Proteomes" id="UP001281003"/>
    </source>
</evidence>
<evidence type="ECO:0000256" key="2">
    <source>
        <dbReference type="SAM" id="MobiDB-lite"/>
    </source>
</evidence>
<gene>
    <name evidence="3" type="ORF">B0T20DRAFT_473651</name>
</gene>
<feature type="region of interest" description="Disordered" evidence="2">
    <location>
        <begin position="144"/>
        <end position="324"/>
    </location>
</feature>
<feature type="compositionally biased region" description="Polar residues" evidence="2">
    <location>
        <begin position="246"/>
        <end position="255"/>
    </location>
</feature>
<feature type="compositionally biased region" description="Polar residues" evidence="2">
    <location>
        <begin position="162"/>
        <end position="179"/>
    </location>
</feature>
<feature type="compositionally biased region" description="Polar residues" evidence="2">
    <location>
        <begin position="1"/>
        <end position="10"/>
    </location>
</feature>
<comment type="caution">
    <text evidence="3">The sequence shown here is derived from an EMBL/GenBank/DDBJ whole genome shotgun (WGS) entry which is preliminary data.</text>
</comment>
<reference evidence="3" key="2">
    <citation type="submission" date="2023-07" db="EMBL/GenBank/DDBJ databases">
        <authorList>
            <consortium name="Lawrence Berkeley National Laboratory"/>
            <person name="Haridas S."/>
            <person name="Hensen N."/>
            <person name="Bonometti L."/>
            <person name="Westerberg I."/>
            <person name="Brannstrom I.O."/>
            <person name="Guillou S."/>
            <person name="Cros-Aarteil S."/>
            <person name="Calhoun S."/>
            <person name="Kuo A."/>
            <person name="Mondo S."/>
            <person name="Pangilinan J."/>
            <person name="Riley R."/>
            <person name="LaButti K."/>
            <person name="Andreopoulos B."/>
            <person name="Lipzen A."/>
            <person name="Chen C."/>
            <person name="Yanf M."/>
            <person name="Daum C."/>
            <person name="Ng V."/>
            <person name="Clum A."/>
            <person name="Steindorff A."/>
            <person name="Ohm R."/>
            <person name="Martin F."/>
            <person name="Silar P."/>
            <person name="Natvig D."/>
            <person name="Lalanne C."/>
            <person name="Gautier V."/>
            <person name="Ament-velasquez S.L."/>
            <person name="Kruys A."/>
            <person name="Hutchinson M.I."/>
            <person name="Powell A.J."/>
            <person name="Barry K."/>
            <person name="Miller A.N."/>
            <person name="Grigoriev I.V."/>
            <person name="Debuchy R."/>
            <person name="Gladieux P."/>
            <person name="Thoren M.H."/>
            <person name="Johannesson H."/>
        </authorList>
    </citation>
    <scope>NUCLEOTIDE SEQUENCE</scope>
    <source>
        <strain evidence="3">FGSC 1904</strain>
    </source>
</reference>
<feature type="compositionally biased region" description="Polar residues" evidence="2">
    <location>
        <begin position="304"/>
        <end position="313"/>
    </location>
</feature>
<name>A0AAE0NW37_SORBR</name>